<dbReference type="EMBL" id="JAMXQV010000007">
    <property type="protein sequence ID" value="MCR6484435.1"/>
    <property type="molecule type" value="Genomic_DNA"/>
</dbReference>
<dbReference type="InterPro" id="IPR024775">
    <property type="entry name" value="DinB-like"/>
</dbReference>
<organism evidence="2 3">
    <name type="scientific">Amycolatopsis iheyensis</name>
    <dbReference type="NCBI Taxonomy" id="2945988"/>
    <lineage>
        <taxon>Bacteria</taxon>
        <taxon>Bacillati</taxon>
        <taxon>Actinomycetota</taxon>
        <taxon>Actinomycetes</taxon>
        <taxon>Pseudonocardiales</taxon>
        <taxon>Pseudonocardiaceae</taxon>
        <taxon>Amycolatopsis</taxon>
    </lineage>
</organism>
<protein>
    <submittedName>
        <fullName evidence="2">Maleylpyruvate isomerase N-terminal domain-containing protein</fullName>
    </submittedName>
</protein>
<dbReference type="InterPro" id="IPR034660">
    <property type="entry name" value="DinB/YfiT-like"/>
</dbReference>
<sequence length="280" mass="30774">MTIALAQWQAVRAAFAEAGERFATVVENAPDPHAKAIGKWSIVETAAHVGWIALVYTALIKDDGGPLPLPELTEPIATSTIETVEATNEIAQRVYPERDPHRLAERLRADVAEVLAVSRDYDAGRLATWLGGSRVPVPGMLAHLLNEMLIHGRDIARVTGRPWSIDPAHSAMFMELFFVGIVRNDLGRLLDDAVPSPRRITAEFRSPHLKPVMLVLHERTLSATEPDGRADIRLTFDPAVLVLMMFGRVGKARAVLSGGVRLGGRRPWLLPAFLRTVKMP</sequence>
<evidence type="ECO:0000313" key="2">
    <source>
        <dbReference type="EMBL" id="MCR6484435.1"/>
    </source>
</evidence>
<dbReference type="SUPFAM" id="SSF109854">
    <property type="entry name" value="DinB/YfiT-like putative metalloenzymes"/>
    <property type="match status" value="1"/>
</dbReference>
<proteinExistence type="predicted"/>
<dbReference type="AlphaFoldDB" id="A0A9X2SLD5"/>
<dbReference type="RefSeq" id="WP_257921050.1">
    <property type="nucleotide sequence ID" value="NZ_JAMXQV010000007.1"/>
</dbReference>
<feature type="domain" description="DinB-like" evidence="1">
    <location>
        <begin position="15"/>
        <end position="154"/>
    </location>
</feature>
<comment type="caution">
    <text evidence="2">The sequence shown here is derived from an EMBL/GenBank/DDBJ whole genome shotgun (WGS) entry which is preliminary data.</text>
</comment>
<keyword evidence="3" id="KW-1185">Reference proteome</keyword>
<name>A0A9X2SLD5_9PSEU</name>
<evidence type="ECO:0000259" key="1">
    <source>
        <dbReference type="Pfam" id="PF12867"/>
    </source>
</evidence>
<dbReference type="Pfam" id="PF12867">
    <property type="entry name" value="DinB_2"/>
    <property type="match status" value="1"/>
</dbReference>
<reference evidence="2" key="1">
    <citation type="submission" date="2022-06" db="EMBL/GenBank/DDBJ databases">
        <title>Amycolatopsis iheyaensis sp. nov., a new species of the genus Amycolatopsis isolated from soil in Iheya island, Japan.</title>
        <authorList>
            <person name="Ngamcharungchit C."/>
            <person name="Kanto H."/>
            <person name="Take A."/>
            <person name="Intra B."/>
            <person name="Matsumoto A."/>
            <person name="Panbangred W."/>
            <person name="Inahashi Y."/>
        </authorList>
    </citation>
    <scope>NUCLEOTIDE SEQUENCE</scope>
    <source>
        <strain evidence="2">OK19-0408</strain>
    </source>
</reference>
<keyword evidence="2" id="KW-0413">Isomerase</keyword>
<gene>
    <name evidence="2" type="ORF">M8542_16545</name>
</gene>
<dbReference type="GO" id="GO:0016853">
    <property type="term" value="F:isomerase activity"/>
    <property type="evidence" value="ECO:0007669"/>
    <property type="project" value="UniProtKB-KW"/>
</dbReference>
<dbReference type="Gene3D" id="1.20.120.450">
    <property type="entry name" value="dinb family like domain"/>
    <property type="match status" value="1"/>
</dbReference>
<evidence type="ECO:0000313" key="3">
    <source>
        <dbReference type="Proteomes" id="UP001144096"/>
    </source>
</evidence>
<dbReference type="Proteomes" id="UP001144096">
    <property type="component" value="Unassembled WGS sequence"/>
</dbReference>
<accession>A0A9X2SLD5</accession>